<proteinExistence type="predicted"/>
<dbReference type="SUPFAM" id="SSF100950">
    <property type="entry name" value="NagB/RpiA/CoA transferase-like"/>
    <property type="match status" value="1"/>
</dbReference>
<keyword evidence="7" id="KW-1185">Reference proteome</keyword>
<protein>
    <submittedName>
        <fullName evidence="6">DeoR family transcriptional regulator</fullName>
    </submittedName>
</protein>
<reference evidence="6" key="2">
    <citation type="submission" date="2020-09" db="EMBL/GenBank/DDBJ databases">
        <authorList>
            <person name="Sun Q."/>
            <person name="Zhou Y."/>
        </authorList>
    </citation>
    <scope>NUCLEOTIDE SEQUENCE</scope>
    <source>
        <strain evidence="6">CGMCC 1.7086</strain>
    </source>
</reference>
<dbReference type="PANTHER" id="PTHR30363:SF4">
    <property type="entry name" value="GLYCEROL-3-PHOSPHATE REGULON REPRESSOR"/>
    <property type="match status" value="1"/>
</dbReference>
<keyword evidence="4" id="KW-0804">Transcription</keyword>
<evidence type="ECO:0000313" key="7">
    <source>
        <dbReference type="Proteomes" id="UP000606935"/>
    </source>
</evidence>
<evidence type="ECO:0000256" key="2">
    <source>
        <dbReference type="ARBA" id="ARBA00023015"/>
    </source>
</evidence>
<dbReference type="SMART" id="SM01134">
    <property type="entry name" value="DeoRC"/>
    <property type="match status" value="1"/>
</dbReference>
<dbReference type="InterPro" id="IPR036390">
    <property type="entry name" value="WH_DNA-bd_sf"/>
</dbReference>
<dbReference type="Gene3D" id="1.10.10.10">
    <property type="entry name" value="Winged helix-like DNA-binding domain superfamily/Winged helix DNA-binding domain"/>
    <property type="match status" value="1"/>
</dbReference>
<dbReference type="InterPro" id="IPR036388">
    <property type="entry name" value="WH-like_DNA-bd_sf"/>
</dbReference>
<evidence type="ECO:0000256" key="1">
    <source>
        <dbReference type="ARBA" id="ARBA00022491"/>
    </source>
</evidence>
<dbReference type="AlphaFoldDB" id="A0A917YYL6"/>
<dbReference type="GO" id="GO:0003677">
    <property type="term" value="F:DNA binding"/>
    <property type="evidence" value="ECO:0007669"/>
    <property type="project" value="UniProtKB-KW"/>
</dbReference>
<keyword evidence="1" id="KW-0678">Repressor</keyword>
<evidence type="ECO:0000313" key="6">
    <source>
        <dbReference type="EMBL" id="GGO68109.1"/>
    </source>
</evidence>
<dbReference type="SMART" id="SM00420">
    <property type="entry name" value="HTH_DEOR"/>
    <property type="match status" value="1"/>
</dbReference>
<dbReference type="InterPro" id="IPR014036">
    <property type="entry name" value="DeoR-like_C"/>
</dbReference>
<dbReference type="InterPro" id="IPR018356">
    <property type="entry name" value="Tscrpt_reg_HTH_DeoR_CS"/>
</dbReference>
<dbReference type="InterPro" id="IPR001034">
    <property type="entry name" value="DeoR_HTH"/>
</dbReference>
<dbReference type="RefSeq" id="WP_188693010.1">
    <property type="nucleotide sequence ID" value="NZ_BMLS01000002.1"/>
</dbReference>
<accession>A0A917YYL6</accession>
<keyword evidence="3" id="KW-0238">DNA-binding</keyword>
<evidence type="ECO:0000256" key="3">
    <source>
        <dbReference type="ARBA" id="ARBA00023125"/>
    </source>
</evidence>
<dbReference type="Pfam" id="PF00455">
    <property type="entry name" value="DeoRC"/>
    <property type="match status" value="1"/>
</dbReference>
<sequence>MLLAERQSLILKELNDKGRVYAADLAQQLGVSEDTVRRDLNRLGEMQLLRRVHGGALPLQLDVPDYADRLELKHPDKQKRANAALSYLQTGQTILLDSGETCLYLAKALPRDMRLTVVTACPLIACELMHHDKADVIVVGGSFFKPALRSVGAVTCNMLRKMRFDIYFTGACALHPERGFTAKYMEEAEVMRISVEQSDKTVVMGGPDRLGLIANHQVANVRELDILITDQSADPAVLQALRERNLHIVQV</sequence>
<organism evidence="6 7">
    <name type="scientific">Bowmanella pacifica</name>
    <dbReference type="NCBI Taxonomy" id="502051"/>
    <lineage>
        <taxon>Bacteria</taxon>
        <taxon>Pseudomonadati</taxon>
        <taxon>Pseudomonadota</taxon>
        <taxon>Gammaproteobacteria</taxon>
        <taxon>Alteromonadales</taxon>
        <taxon>Alteromonadaceae</taxon>
        <taxon>Bowmanella</taxon>
    </lineage>
</organism>
<comment type="caution">
    <text evidence="6">The sequence shown here is derived from an EMBL/GenBank/DDBJ whole genome shotgun (WGS) entry which is preliminary data.</text>
</comment>
<dbReference type="GO" id="GO:0003700">
    <property type="term" value="F:DNA-binding transcription factor activity"/>
    <property type="evidence" value="ECO:0007669"/>
    <property type="project" value="InterPro"/>
</dbReference>
<feature type="domain" description="HTH deoR-type" evidence="5">
    <location>
        <begin position="3"/>
        <end position="58"/>
    </location>
</feature>
<evidence type="ECO:0000259" key="5">
    <source>
        <dbReference type="PROSITE" id="PS51000"/>
    </source>
</evidence>
<evidence type="ECO:0000256" key="4">
    <source>
        <dbReference type="ARBA" id="ARBA00023163"/>
    </source>
</evidence>
<dbReference type="InterPro" id="IPR037171">
    <property type="entry name" value="NagB/RpiA_transferase-like"/>
</dbReference>
<dbReference type="PRINTS" id="PR00037">
    <property type="entry name" value="HTHLACR"/>
</dbReference>
<dbReference type="EMBL" id="BMLS01000002">
    <property type="protein sequence ID" value="GGO68109.1"/>
    <property type="molecule type" value="Genomic_DNA"/>
</dbReference>
<dbReference type="InterPro" id="IPR050313">
    <property type="entry name" value="Carb_Metab_HTH_regulators"/>
</dbReference>
<dbReference type="Pfam" id="PF08220">
    <property type="entry name" value="HTH_DeoR"/>
    <property type="match status" value="1"/>
</dbReference>
<dbReference type="PROSITE" id="PS51000">
    <property type="entry name" value="HTH_DEOR_2"/>
    <property type="match status" value="1"/>
</dbReference>
<dbReference type="PROSITE" id="PS00894">
    <property type="entry name" value="HTH_DEOR_1"/>
    <property type="match status" value="1"/>
</dbReference>
<gene>
    <name evidence="6" type="ORF">GCM10010982_16260</name>
</gene>
<reference evidence="6" key="1">
    <citation type="journal article" date="2014" name="Int. J. Syst. Evol. Microbiol.">
        <title>Complete genome sequence of Corynebacterium casei LMG S-19264T (=DSM 44701T), isolated from a smear-ripened cheese.</title>
        <authorList>
            <consortium name="US DOE Joint Genome Institute (JGI-PGF)"/>
            <person name="Walter F."/>
            <person name="Albersmeier A."/>
            <person name="Kalinowski J."/>
            <person name="Ruckert C."/>
        </authorList>
    </citation>
    <scope>NUCLEOTIDE SEQUENCE</scope>
    <source>
        <strain evidence="6">CGMCC 1.7086</strain>
    </source>
</reference>
<dbReference type="Proteomes" id="UP000606935">
    <property type="component" value="Unassembled WGS sequence"/>
</dbReference>
<dbReference type="Gene3D" id="3.40.50.1360">
    <property type="match status" value="1"/>
</dbReference>
<dbReference type="SUPFAM" id="SSF46785">
    <property type="entry name" value="Winged helix' DNA-binding domain"/>
    <property type="match status" value="1"/>
</dbReference>
<name>A0A917YYL6_9ALTE</name>
<keyword evidence="2" id="KW-0805">Transcription regulation</keyword>
<dbReference type="PANTHER" id="PTHR30363">
    <property type="entry name" value="HTH-TYPE TRANSCRIPTIONAL REGULATOR SRLR-RELATED"/>
    <property type="match status" value="1"/>
</dbReference>